<gene>
    <name evidence="1" type="ORF">LCGC14_0677330</name>
</gene>
<name>A0A0F9QUB9_9ZZZZ</name>
<sequence>MTDFKSYLFIEDQKIYLHAPQGRCPNRCRGNIHITGDLDPVEPLFIPVGDGTFKTNPKVDKRIIQSKRSGVGSK</sequence>
<evidence type="ECO:0000313" key="1">
    <source>
        <dbReference type="EMBL" id="KKN46039.1"/>
    </source>
</evidence>
<organism evidence="1">
    <name type="scientific">marine sediment metagenome</name>
    <dbReference type="NCBI Taxonomy" id="412755"/>
    <lineage>
        <taxon>unclassified sequences</taxon>
        <taxon>metagenomes</taxon>
        <taxon>ecological metagenomes</taxon>
    </lineage>
</organism>
<accession>A0A0F9QUB9</accession>
<comment type="caution">
    <text evidence="1">The sequence shown here is derived from an EMBL/GenBank/DDBJ whole genome shotgun (WGS) entry which is preliminary data.</text>
</comment>
<reference evidence="1" key="1">
    <citation type="journal article" date="2015" name="Nature">
        <title>Complex archaea that bridge the gap between prokaryotes and eukaryotes.</title>
        <authorList>
            <person name="Spang A."/>
            <person name="Saw J.H."/>
            <person name="Jorgensen S.L."/>
            <person name="Zaremba-Niedzwiedzka K."/>
            <person name="Martijn J."/>
            <person name="Lind A.E."/>
            <person name="van Eijk R."/>
            <person name="Schleper C."/>
            <person name="Guy L."/>
            <person name="Ettema T.J."/>
        </authorList>
    </citation>
    <scope>NUCLEOTIDE SEQUENCE</scope>
</reference>
<dbReference type="EMBL" id="LAZR01001353">
    <property type="protein sequence ID" value="KKN46039.1"/>
    <property type="molecule type" value="Genomic_DNA"/>
</dbReference>
<proteinExistence type="predicted"/>
<protein>
    <submittedName>
        <fullName evidence="1">Uncharacterized protein</fullName>
    </submittedName>
</protein>
<dbReference type="AlphaFoldDB" id="A0A0F9QUB9"/>